<evidence type="ECO:0000313" key="3">
    <source>
        <dbReference type="EMBL" id="MBK0422428.1"/>
    </source>
</evidence>
<dbReference type="EMBL" id="JAEHOI010000010">
    <property type="protein sequence ID" value="MBK0422428.1"/>
    <property type="molecule type" value="Genomic_DNA"/>
</dbReference>
<evidence type="ECO:0000313" key="4">
    <source>
        <dbReference type="Proteomes" id="UP000618733"/>
    </source>
</evidence>
<gene>
    <name evidence="3" type="ORF">JD292_10125</name>
</gene>
<keyword evidence="2" id="KW-0812">Transmembrane</keyword>
<proteinExistence type="predicted"/>
<feature type="transmembrane region" description="Helical" evidence="2">
    <location>
        <begin position="87"/>
        <end position="107"/>
    </location>
</feature>
<feature type="compositionally biased region" description="Basic and acidic residues" evidence="1">
    <location>
        <begin position="159"/>
        <end position="171"/>
    </location>
</feature>
<dbReference type="AlphaFoldDB" id="A0A934QDW4"/>
<evidence type="ECO:0000256" key="2">
    <source>
        <dbReference type="SAM" id="Phobius"/>
    </source>
</evidence>
<feature type="transmembrane region" description="Helical" evidence="2">
    <location>
        <begin position="61"/>
        <end position="80"/>
    </location>
</feature>
<feature type="transmembrane region" description="Helical" evidence="2">
    <location>
        <begin position="7"/>
        <end position="27"/>
    </location>
</feature>
<keyword evidence="2" id="KW-0472">Membrane</keyword>
<protein>
    <submittedName>
        <fullName evidence="3">Uncharacterized protein</fullName>
    </submittedName>
</protein>
<evidence type="ECO:0000256" key="1">
    <source>
        <dbReference type="SAM" id="MobiDB-lite"/>
    </source>
</evidence>
<comment type="caution">
    <text evidence="3">The sequence shown here is derived from an EMBL/GenBank/DDBJ whole genome shotgun (WGS) entry which is preliminary data.</text>
</comment>
<dbReference type="Proteomes" id="UP000618733">
    <property type="component" value="Unassembled WGS sequence"/>
</dbReference>
<accession>A0A934QDW4</accession>
<feature type="region of interest" description="Disordered" evidence="1">
    <location>
        <begin position="150"/>
        <end position="171"/>
    </location>
</feature>
<feature type="transmembrane region" description="Helical" evidence="2">
    <location>
        <begin position="127"/>
        <end position="145"/>
    </location>
</feature>
<keyword evidence="4" id="KW-1185">Reference proteome</keyword>
<organism evidence="3 4">
    <name type="scientific">Leucobacter edaphi</name>
    <dbReference type="NCBI Taxonomy" id="2796472"/>
    <lineage>
        <taxon>Bacteria</taxon>
        <taxon>Bacillati</taxon>
        <taxon>Actinomycetota</taxon>
        <taxon>Actinomycetes</taxon>
        <taxon>Micrococcales</taxon>
        <taxon>Microbacteriaceae</taxon>
        <taxon>Leucobacter</taxon>
    </lineage>
</organism>
<dbReference type="RefSeq" id="WP_200132638.1">
    <property type="nucleotide sequence ID" value="NZ_JAEHOI010000010.1"/>
</dbReference>
<sequence>MSADRSFLHWTSAGLVALPPALMWLVARKLTMLMREAPDHWSDASEVAAARRVHETFWADVSPAFLCAMIALALALRFGAETRRLTAAAAFGTLALLSSGFSCAWFVGVSISLNQTEEREFPTFPLLWGALFWATLTAIVAGSGYRQRRRESRRRGRAARADGTRDRAGAR</sequence>
<reference evidence="3" key="1">
    <citation type="submission" date="2020-12" db="EMBL/GenBank/DDBJ databases">
        <title>Leucobacter sp. CAS2, isolated from Chromium sludge.</title>
        <authorList>
            <person name="Xu Z."/>
        </authorList>
    </citation>
    <scope>NUCLEOTIDE SEQUENCE</scope>
    <source>
        <strain evidence="3">CSA2</strain>
    </source>
</reference>
<keyword evidence="2" id="KW-1133">Transmembrane helix</keyword>
<name>A0A934QDW4_9MICO</name>